<sequence>MEEQLRDDEIEIDLLEIIHALWRKAWLIILCLAAGAVIAGAATKFLMVPQYTSSSMIYILTKTTSVTSLADIQMGTQLTVDFETLATSRPVVENVIEELNLDTTYEDLVKTISISNPADTRILKISVENPDAELAKDIANAMANATADRVAEVMSTDKPSIVEEAVISEYPSSPVLKKNVAIGGLLAALLAIAIIIVLLLLDDSIKTEDDVRKYLNMNTLAVIPLEAGESSTKKQRMSKYGGEKKKKKRKSGSSQAHKK</sequence>
<evidence type="ECO:0000256" key="3">
    <source>
        <dbReference type="ARBA" id="ARBA00022475"/>
    </source>
</evidence>
<dbReference type="OrthoDB" id="2360475at2"/>
<comment type="subcellular location">
    <subcellularLocation>
        <location evidence="1">Cell membrane</location>
        <topology evidence="1">Multi-pass membrane protein</topology>
    </subcellularLocation>
</comment>
<evidence type="ECO:0000256" key="2">
    <source>
        <dbReference type="ARBA" id="ARBA00006683"/>
    </source>
</evidence>
<keyword evidence="6 8" id="KW-0472">Membrane</keyword>
<gene>
    <name evidence="10" type="primary">cap8A</name>
    <name evidence="10" type="ORF">ERS852491_02265</name>
</gene>
<dbReference type="GO" id="GO:0005886">
    <property type="term" value="C:plasma membrane"/>
    <property type="evidence" value="ECO:0007669"/>
    <property type="project" value="UniProtKB-SubCell"/>
</dbReference>
<evidence type="ECO:0000256" key="1">
    <source>
        <dbReference type="ARBA" id="ARBA00004651"/>
    </source>
</evidence>
<evidence type="ECO:0000256" key="6">
    <source>
        <dbReference type="ARBA" id="ARBA00023136"/>
    </source>
</evidence>
<dbReference type="Pfam" id="PF02706">
    <property type="entry name" value="Wzz"/>
    <property type="match status" value="1"/>
</dbReference>
<evidence type="ECO:0000256" key="8">
    <source>
        <dbReference type="SAM" id="Phobius"/>
    </source>
</evidence>
<dbReference type="InterPro" id="IPR003856">
    <property type="entry name" value="LPS_length_determ_N"/>
</dbReference>
<feature type="transmembrane region" description="Helical" evidence="8">
    <location>
        <begin position="180"/>
        <end position="201"/>
    </location>
</feature>
<organism evidence="10 11">
    <name type="scientific">Faecalicatena contorta</name>
    <dbReference type="NCBI Taxonomy" id="39482"/>
    <lineage>
        <taxon>Bacteria</taxon>
        <taxon>Bacillati</taxon>
        <taxon>Bacillota</taxon>
        <taxon>Clostridia</taxon>
        <taxon>Lachnospirales</taxon>
        <taxon>Lachnospiraceae</taxon>
        <taxon>Faecalicatena</taxon>
    </lineage>
</organism>
<dbReference type="EMBL" id="CYZU01000019">
    <property type="protein sequence ID" value="CUO45744.1"/>
    <property type="molecule type" value="Genomic_DNA"/>
</dbReference>
<dbReference type="STRING" id="39482.ERS852491_02265"/>
<comment type="similarity">
    <text evidence="2">Belongs to the CpsC/CapA family.</text>
</comment>
<evidence type="ECO:0000313" key="10">
    <source>
        <dbReference type="EMBL" id="CUO45744.1"/>
    </source>
</evidence>
<accession>A0A174F6M7</accession>
<evidence type="ECO:0000256" key="4">
    <source>
        <dbReference type="ARBA" id="ARBA00022692"/>
    </source>
</evidence>
<feature type="compositionally biased region" description="Basic residues" evidence="7">
    <location>
        <begin position="244"/>
        <end position="259"/>
    </location>
</feature>
<dbReference type="RefSeq" id="WP_050642012.1">
    <property type="nucleotide sequence ID" value="NZ_CABKUE010000009.1"/>
</dbReference>
<keyword evidence="4 8" id="KW-0812">Transmembrane</keyword>
<evidence type="ECO:0000256" key="7">
    <source>
        <dbReference type="SAM" id="MobiDB-lite"/>
    </source>
</evidence>
<keyword evidence="5 8" id="KW-1133">Transmembrane helix</keyword>
<name>A0A174F6M7_9FIRM</name>
<evidence type="ECO:0000313" key="11">
    <source>
        <dbReference type="Proteomes" id="UP000095544"/>
    </source>
</evidence>
<dbReference type="PANTHER" id="PTHR32309:SF31">
    <property type="entry name" value="CAPSULAR EXOPOLYSACCHARIDE FAMILY"/>
    <property type="match status" value="1"/>
</dbReference>
<reference evidence="10 11" key="1">
    <citation type="submission" date="2015-09" db="EMBL/GenBank/DDBJ databases">
        <authorList>
            <consortium name="Pathogen Informatics"/>
        </authorList>
    </citation>
    <scope>NUCLEOTIDE SEQUENCE [LARGE SCALE GENOMIC DNA]</scope>
    <source>
        <strain evidence="10 11">2789STDY5834876</strain>
    </source>
</reference>
<evidence type="ECO:0000259" key="9">
    <source>
        <dbReference type="Pfam" id="PF02706"/>
    </source>
</evidence>
<dbReference type="AlphaFoldDB" id="A0A174F6M7"/>
<feature type="region of interest" description="Disordered" evidence="7">
    <location>
        <begin position="229"/>
        <end position="259"/>
    </location>
</feature>
<feature type="transmembrane region" description="Helical" evidence="8">
    <location>
        <begin position="25"/>
        <end position="47"/>
    </location>
</feature>
<protein>
    <submittedName>
        <fullName evidence="10">Capsular polysaccharide type 8 biosynthesis protein cap8A</fullName>
    </submittedName>
</protein>
<dbReference type="InterPro" id="IPR050445">
    <property type="entry name" value="Bact_polysacc_biosynth/exp"/>
</dbReference>
<dbReference type="PANTHER" id="PTHR32309">
    <property type="entry name" value="TYROSINE-PROTEIN KINASE"/>
    <property type="match status" value="1"/>
</dbReference>
<dbReference type="Proteomes" id="UP000095544">
    <property type="component" value="Unassembled WGS sequence"/>
</dbReference>
<evidence type="ECO:0000256" key="5">
    <source>
        <dbReference type="ARBA" id="ARBA00022989"/>
    </source>
</evidence>
<proteinExistence type="inferred from homology"/>
<keyword evidence="3" id="KW-1003">Cell membrane</keyword>
<feature type="domain" description="Polysaccharide chain length determinant N-terminal" evidence="9">
    <location>
        <begin position="11"/>
        <end position="99"/>
    </location>
</feature>